<comment type="pathway">
    <text evidence="1">Biopolymer metabolism; poly-(R)-3-hydroxybutanoate biosynthesis.</text>
</comment>
<dbReference type="EMBL" id="MJIH01000001">
    <property type="protein sequence ID" value="OLR65700.1"/>
    <property type="molecule type" value="Genomic_DNA"/>
</dbReference>
<accession>A0A1U7M203</accession>
<dbReference type="RefSeq" id="WP_075660325.1">
    <property type="nucleotide sequence ID" value="NZ_JABDSR010000004.1"/>
</dbReference>
<sequence>MDKGYDFFEDYMNSQKKMMNMWQEYVKSFGGNNFNPINNEYFSSFTKIFGDIGSADFFNYSGTPTEVVQKIKETSKLYYSIYELYKNIYDKDIEPTKENLERIMKQYKEGSLQYINNYIFPYIPVDLQNLIKQCMGAAESYKNMIIAIYGPWMDNSSELMDYVMKGVFDDPKAFLEFFKLWKKNYSETFGKMLNAPQFGIDRNTYEMQMKTIDKMITFIGNYLELSIMISNLINESTENVVKESFEMIKEGKAPKTYEEFYNYWKAKTSEEFDTLFYSDEFSKFLGNFVDSLMLLKIDLDRVIEESLKWVPIPTNSDMDSLYKTVYELKKEVRNLKRHIRDKEYEEEKKENK</sequence>
<gene>
    <name evidence="4" type="ORF">BIV18_09345</name>
</gene>
<comment type="caution">
    <text evidence="4">The sequence shown here is derived from an EMBL/GenBank/DDBJ whole genome shotgun (WGS) entry which is preliminary data.</text>
</comment>
<accession>A0A848R6C2</accession>
<keyword evidence="3" id="KW-0583">PHB biosynthesis</keyword>
<protein>
    <recommendedName>
        <fullName evidence="2">Poly(3-hydroxyalkanoate) polymerase subunit PhaE</fullName>
    </recommendedName>
</protein>
<dbReference type="InterPro" id="IPR010123">
    <property type="entry name" value="PHA_synth_III_E"/>
</dbReference>
<dbReference type="AlphaFoldDB" id="A0A1U7M203"/>
<dbReference type="UniPathway" id="UPA00917"/>
<dbReference type="GO" id="GO:0042619">
    <property type="term" value="P:poly-hydroxybutyrate biosynthetic process"/>
    <property type="evidence" value="ECO:0007669"/>
    <property type="project" value="UniProtKB-KW"/>
</dbReference>
<dbReference type="STRING" id="1465756.BIV18_09345"/>
<name>A0A1U7M203_9FIRM</name>
<organism evidence="4 5">
    <name type="scientific">Peptoniphilus porci</name>
    <dbReference type="NCBI Taxonomy" id="2652280"/>
    <lineage>
        <taxon>Bacteria</taxon>
        <taxon>Bacillati</taxon>
        <taxon>Bacillota</taxon>
        <taxon>Tissierellia</taxon>
        <taxon>Tissierellales</taxon>
        <taxon>Peptoniphilaceae</taxon>
        <taxon>Peptoniphilus</taxon>
    </lineage>
</organism>
<reference evidence="4 5" key="1">
    <citation type="journal article" date="2016" name="Appl. Environ. Microbiol.">
        <title>Function and Phylogeny of Bacterial Butyryl Coenzyme A:Acetate Transferases and Their Diversity in the Proximal Colon of Swine.</title>
        <authorList>
            <person name="Trachsel J."/>
            <person name="Bayles D.O."/>
            <person name="Looft T."/>
            <person name="Levine U.Y."/>
            <person name="Allen H.K."/>
        </authorList>
    </citation>
    <scope>NUCLEOTIDE SEQUENCE [LARGE SCALE GENOMIC DNA]</scope>
    <source>
        <strain evidence="4 5">35-6-1</strain>
    </source>
</reference>
<evidence type="ECO:0000256" key="3">
    <source>
        <dbReference type="ARBA" id="ARBA00022752"/>
    </source>
</evidence>
<dbReference type="Pfam" id="PF09712">
    <property type="entry name" value="PHA_synth_III_E"/>
    <property type="match status" value="1"/>
</dbReference>
<evidence type="ECO:0000256" key="2">
    <source>
        <dbReference type="ARBA" id="ARBA00019066"/>
    </source>
</evidence>
<evidence type="ECO:0000313" key="4">
    <source>
        <dbReference type="EMBL" id="OLR65700.1"/>
    </source>
</evidence>
<proteinExistence type="predicted"/>
<dbReference type="Proteomes" id="UP000187166">
    <property type="component" value="Unassembled WGS sequence"/>
</dbReference>
<keyword evidence="5" id="KW-1185">Reference proteome</keyword>
<evidence type="ECO:0000256" key="1">
    <source>
        <dbReference type="ARBA" id="ARBA00004683"/>
    </source>
</evidence>
<evidence type="ECO:0000313" key="5">
    <source>
        <dbReference type="Proteomes" id="UP000187166"/>
    </source>
</evidence>